<organism evidence="8 9">
    <name type="scientific">Penicillium capsulatum</name>
    <dbReference type="NCBI Taxonomy" id="69766"/>
    <lineage>
        <taxon>Eukaryota</taxon>
        <taxon>Fungi</taxon>
        <taxon>Dikarya</taxon>
        <taxon>Ascomycota</taxon>
        <taxon>Pezizomycotina</taxon>
        <taxon>Eurotiomycetes</taxon>
        <taxon>Eurotiomycetidae</taxon>
        <taxon>Eurotiales</taxon>
        <taxon>Aspergillaceae</taxon>
        <taxon>Penicillium</taxon>
    </lineage>
</organism>
<dbReference type="PANTHER" id="PTHR24305">
    <property type="entry name" value="CYTOCHROME P450"/>
    <property type="match status" value="1"/>
</dbReference>
<comment type="caution">
    <text evidence="8">The sequence shown here is derived from an EMBL/GenBank/DDBJ whole genome shotgun (WGS) entry which is preliminary data.</text>
</comment>
<evidence type="ECO:0000256" key="1">
    <source>
        <dbReference type="ARBA" id="ARBA00001971"/>
    </source>
</evidence>
<dbReference type="InterPro" id="IPR002403">
    <property type="entry name" value="Cyt_P450_E_grp-IV"/>
</dbReference>
<name>A0A9W9IPX2_9EURO</name>
<evidence type="ECO:0000256" key="6">
    <source>
        <dbReference type="PIRSR" id="PIRSR602403-1"/>
    </source>
</evidence>
<keyword evidence="7" id="KW-1133">Transmembrane helix</keyword>
<dbReference type="CDD" id="cd11070">
    <property type="entry name" value="CYP56-like"/>
    <property type="match status" value="1"/>
</dbReference>
<feature type="transmembrane region" description="Helical" evidence="7">
    <location>
        <begin position="12"/>
        <end position="29"/>
    </location>
</feature>
<keyword evidence="9" id="KW-1185">Reference proteome</keyword>
<dbReference type="GO" id="GO:0043386">
    <property type="term" value="P:mycotoxin biosynthetic process"/>
    <property type="evidence" value="ECO:0007669"/>
    <property type="project" value="UniProtKB-ARBA"/>
</dbReference>
<keyword evidence="3 6" id="KW-0479">Metal-binding</keyword>
<dbReference type="PANTHER" id="PTHR24305:SF223">
    <property type="entry name" value="CYTOCHROME P450-DIT2"/>
    <property type="match status" value="1"/>
</dbReference>
<dbReference type="InterPro" id="IPR036396">
    <property type="entry name" value="Cyt_P450_sf"/>
</dbReference>
<dbReference type="GO" id="GO:0005506">
    <property type="term" value="F:iron ion binding"/>
    <property type="evidence" value="ECO:0007669"/>
    <property type="project" value="InterPro"/>
</dbReference>
<sequence>MIDFSPILMEGRGVPAILTILLVVLYWYIRVPGDMPKNIPTVPIYISLLGLWSDMGQDDIFDRWLREPLEKYGAVKIWFAGRWNVLASRPRYLVDMFRHEDVYAKAGSQKKVPWSVIASLVGDNVINSHGDHWKLYTSIMKPGLQRRITDSSLLLEKSRRFVDIIIQEQHALGEAKGVLVNPIIQRWALSCMGLSFMNVDLESLEKPGQRLEELQSIIKKILFKPLFFNFPDLDRFPYLFPQRKYAFAIMQEFGDLLVETVRQRPPMTSVDGEQVVDRLDRALKEGLIDEEQYRANLKVTFLTAHENAQQLLNSTFWELGNNQAVQDKLRAEILATGTENPSTDLVNSLPYLFAVVLELLRLYPPVSQLINRVTTQRAVLGGEVAIPNRTWVGWNAFGVQTDPAYWGADARKFKPERWGRDVKSIQSNMRIKTTQCHFIAFNAHSRRCLGQGFAVLQMKILLFEMVRRLEWKVDPGYQLKLTSGGILAPLMLRVILRERDADSHESTKLAEVQGG</sequence>
<evidence type="ECO:0000313" key="8">
    <source>
        <dbReference type="EMBL" id="KAJ5180915.1"/>
    </source>
</evidence>
<dbReference type="OrthoDB" id="1470350at2759"/>
<feature type="binding site" description="axial binding residue" evidence="6">
    <location>
        <position position="448"/>
    </location>
    <ligand>
        <name>heme</name>
        <dbReference type="ChEBI" id="CHEBI:30413"/>
    </ligand>
    <ligandPart>
        <name>Fe</name>
        <dbReference type="ChEBI" id="CHEBI:18248"/>
    </ligandPart>
</feature>
<dbReference type="Gene3D" id="1.10.630.10">
    <property type="entry name" value="Cytochrome P450"/>
    <property type="match status" value="1"/>
</dbReference>
<reference evidence="8" key="2">
    <citation type="journal article" date="2023" name="IMA Fungus">
        <title>Comparative genomic study of the Penicillium genus elucidates a diverse pangenome and 15 lateral gene transfer events.</title>
        <authorList>
            <person name="Petersen C."/>
            <person name="Sorensen T."/>
            <person name="Nielsen M.R."/>
            <person name="Sondergaard T.E."/>
            <person name="Sorensen J.L."/>
            <person name="Fitzpatrick D.A."/>
            <person name="Frisvad J.C."/>
            <person name="Nielsen K.L."/>
        </authorList>
    </citation>
    <scope>NUCLEOTIDE SEQUENCE</scope>
    <source>
        <strain evidence="8">IBT 21917</strain>
    </source>
</reference>
<evidence type="ECO:0000256" key="7">
    <source>
        <dbReference type="SAM" id="Phobius"/>
    </source>
</evidence>
<keyword evidence="8" id="KW-0503">Monooxygenase</keyword>
<accession>A0A9W9IPX2</accession>
<dbReference type="GO" id="GO:0016705">
    <property type="term" value="F:oxidoreductase activity, acting on paired donors, with incorporation or reduction of molecular oxygen"/>
    <property type="evidence" value="ECO:0007669"/>
    <property type="project" value="InterPro"/>
</dbReference>
<evidence type="ECO:0000256" key="3">
    <source>
        <dbReference type="ARBA" id="ARBA00022723"/>
    </source>
</evidence>
<dbReference type="PRINTS" id="PR00385">
    <property type="entry name" value="P450"/>
</dbReference>
<keyword evidence="5 6" id="KW-0408">Iron</keyword>
<comment type="similarity">
    <text evidence="2">Belongs to the cytochrome P450 family.</text>
</comment>
<proteinExistence type="inferred from homology"/>
<dbReference type="GO" id="GO:0020037">
    <property type="term" value="F:heme binding"/>
    <property type="evidence" value="ECO:0007669"/>
    <property type="project" value="InterPro"/>
</dbReference>
<evidence type="ECO:0000256" key="2">
    <source>
        <dbReference type="ARBA" id="ARBA00010617"/>
    </source>
</evidence>
<dbReference type="Proteomes" id="UP001146351">
    <property type="component" value="Unassembled WGS sequence"/>
</dbReference>
<dbReference type="GO" id="GO:0004497">
    <property type="term" value="F:monooxygenase activity"/>
    <property type="evidence" value="ECO:0007669"/>
    <property type="project" value="UniProtKB-KW"/>
</dbReference>
<keyword evidence="7" id="KW-0472">Membrane</keyword>
<reference evidence="8" key="1">
    <citation type="submission" date="2022-11" db="EMBL/GenBank/DDBJ databases">
        <authorList>
            <person name="Petersen C."/>
        </authorList>
    </citation>
    <scope>NUCLEOTIDE SEQUENCE</scope>
    <source>
        <strain evidence="8">IBT 21917</strain>
    </source>
</reference>
<protein>
    <submittedName>
        <fullName evidence="8">Cytochrome monooxygenase xanG</fullName>
    </submittedName>
</protein>
<dbReference type="InterPro" id="IPR050121">
    <property type="entry name" value="Cytochrome_P450_monoxygenase"/>
</dbReference>
<keyword evidence="6" id="KW-0349">Heme</keyword>
<dbReference type="EMBL" id="JAPQKO010000002">
    <property type="protein sequence ID" value="KAJ5180915.1"/>
    <property type="molecule type" value="Genomic_DNA"/>
</dbReference>
<dbReference type="SUPFAM" id="SSF48264">
    <property type="entry name" value="Cytochrome P450"/>
    <property type="match status" value="1"/>
</dbReference>
<gene>
    <name evidence="8" type="ORF">N7492_004125</name>
</gene>
<dbReference type="PRINTS" id="PR00465">
    <property type="entry name" value="EP450IV"/>
</dbReference>
<dbReference type="InterPro" id="IPR001128">
    <property type="entry name" value="Cyt_P450"/>
</dbReference>
<dbReference type="AlphaFoldDB" id="A0A9W9IPX2"/>
<evidence type="ECO:0000313" key="9">
    <source>
        <dbReference type="Proteomes" id="UP001146351"/>
    </source>
</evidence>
<comment type="cofactor">
    <cofactor evidence="1 6">
        <name>heme</name>
        <dbReference type="ChEBI" id="CHEBI:30413"/>
    </cofactor>
</comment>
<evidence type="ECO:0000256" key="5">
    <source>
        <dbReference type="ARBA" id="ARBA00023004"/>
    </source>
</evidence>
<evidence type="ECO:0000256" key="4">
    <source>
        <dbReference type="ARBA" id="ARBA00023002"/>
    </source>
</evidence>
<keyword evidence="7" id="KW-0812">Transmembrane</keyword>
<dbReference type="Pfam" id="PF00067">
    <property type="entry name" value="p450"/>
    <property type="match status" value="1"/>
</dbReference>
<keyword evidence="4" id="KW-0560">Oxidoreductase</keyword>